<evidence type="ECO:0000313" key="3">
    <source>
        <dbReference type="Proteomes" id="UP000027821"/>
    </source>
</evidence>
<dbReference type="EMBL" id="JMIH01000022">
    <property type="protein sequence ID" value="KEO73389.1"/>
    <property type="molecule type" value="Genomic_DNA"/>
</dbReference>
<dbReference type="PRINTS" id="PR00111">
    <property type="entry name" value="ABHYDROLASE"/>
</dbReference>
<dbReference type="GO" id="GO:0016787">
    <property type="term" value="F:hydrolase activity"/>
    <property type="evidence" value="ECO:0007669"/>
    <property type="project" value="UniProtKB-KW"/>
</dbReference>
<dbReference type="PANTHER" id="PTHR43798">
    <property type="entry name" value="MONOACYLGLYCEROL LIPASE"/>
    <property type="match status" value="1"/>
</dbReference>
<name>A0A074KWQ3_9BACT</name>
<keyword evidence="2" id="KW-0378">Hydrolase</keyword>
<dbReference type="eggNOG" id="COG0596">
    <property type="taxonomic scope" value="Bacteria"/>
</dbReference>
<dbReference type="Proteomes" id="UP000027821">
    <property type="component" value="Unassembled WGS sequence"/>
</dbReference>
<evidence type="ECO:0000259" key="1">
    <source>
        <dbReference type="Pfam" id="PF12697"/>
    </source>
</evidence>
<keyword evidence="3" id="KW-1185">Reference proteome</keyword>
<dbReference type="InterPro" id="IPR029058">
    <property type="entry name" value="AB_hydrolase_fold"/>
</dbReference>
<dbReference type="SUPFAM" id="SSF53474">
    <property type="entry name" value="alpha/beta-Hydrolases"/>
    <property type="match status" value="1"/>
</dbReference>
<proteinExistence type="predicted"/>
<dbReference type="InterPro" id="IPR050266">
    <property type="entry name" value="AB_hydrolase_sf"/>
</dbReference>
<dbReference type="Pfam" id="PF12697">
    <property type="entry name" value="Abhydrolase_6"/>
    <property type="match status" value="1"/>
</dbReference>
<dbReference type="InterPro" id="IPR000073">
    <property type="entry name" value="AB_hydrolase_1"/>
</dbReference>
<reference evidence="2 3" key="1">
    <citation type="submission" date="2014-04" db="EMBL/GenBank/DDBJ databases">
        <title>Characterization and application of a salt tolerant electro-active bacterium.</title>
        <authorList>
            <person name="Yang L."/>
            <person name="Wei S."/>
            <person name="Tay Q.X.M."/>
        </authorList>
    </citation>
    <scope>NUCLEOTIDE SEQUENCE [LARGE SCALE GENOMIC DNA]</scope>
    <source>
        <strain evidence="2 3">LY1</strain>
    </source>
</reference>
<dbReference type="AlphaFoldDB" id="A0A074KWQ3"/>
<gene>
    <name evidence="2" type="ORF">EL17_13690</name>
</gene>
<dbReference type="STRING" id="1048983.EL17_13690"/>
<protein>
    <submittedName>
        <fullName evidence="2">Alpha/beta hydrolase</fullName>
    </submittedName>
</protein>
<feature type="domain" description="AB hydrolase-1" evidence="1">
    <location>
        <begin position="12"/>
        <end position="238"/>
    </location>
</feature>
<comment type="caution">
    <text evidence="2">The sequence shown here is derived from an EMBL/GenBank/DDBJ whole genome shotgun (WGS) entry which is preliminary data.</text>
</comment>
<sequence length="257" mass="29075">MSYNDKGHGQPIIFIHGFCESKEMWLAYEDALSPYYRILTPDLPGHGESMWMDEEITLEEVAVILGVWIDELALEKPIVIGHSLGGYVTLALAEIMGDELGGIGLFHSTAFADDQDKINTRNKTLDFVNKHGVEKFVKSFVPPLFQDNPDAELQEKMDYILKLAQKTSFPGLVAFTKAMRDRKDRSNVLSNFKGKKMMIAGQTDTAIKIGDSRQHEKLVDFYFELTGTGHMGMIEREAKCLEVIGKFMDRYVNEKLV</sequence>
<evidence type="ECO:0000313" key="2">
    <source>
        <dbReference type="EMBL" id="KEO73389.1"/>
    </source>
</evidence>
<dbReference type="Gene3D" id="3.40.50.1820">
    <property type="entry name" value="alpha/beta hydrolase"/>
    <property type="match status" value="1"/>
</dbReference>
<accession>A0A074KWQ3</accession>
<organism evidence="2 3">
    <name type="scientific">Anditalea andensis</name>
    <dbReference type="NCBI Taxonomy" id="1048983"/>
    <lineage>
        <taxon>Bacteria</taxon>
        <taxon>Pseudomonadati</taxon>
        <taxon>Bacteroidota</taxon>
        <taxon>Cytophagia</taxon>
        <taxon>Cytophagales</taxon>
        <taxon>Cytophagaceae</taxon>
        <taxon>Anditalea</taxon>
    </lineage>
</organism>